<dbReference type="OrthoDB" id="1489309at2"/>
<proteinExistence type="predicted"/>
<dbReference type="AlphaFoldDB" id="A0A239H7U9"/>
<dbReference type="EMBL" id="FZPD01000002">
    <property type="protein sequence ID" value="SNS77108.1"/>
    <property type="molecule type" value="Genomic_DNA"/>
</dbReference>
<sequence length="631" mass="72896">MHFLHEKQSLNLRVRIYLYFITVLIVSCLSAQIVDDSTKLVYGPETTTFTSEFNLVNNIESYQPVDTSIYLFERQSYVDQTGRKFQSLGNFGTALFPIFYTPQDQIGRTSGFNAYDRYAYQLSDVKYYDTKSPFIELLVYLGGGNRNIVDIGFSRNVNENWNLGFDIRKITTNKQLAPENQTDRQVIGSSFVGYTHYKHSSIPYQVLANYSSMSHKVVELGGARPTSDSLRTDFFLFDNALVRLDEAQAIVKTARFHLYQDLQIADQFQLYHTFDYRKESNIYKDFAGGSTADGYNTYNDFYDQFLIDTDSTQERSVFTSVSNEAGLKGDLSSVFYRFYARLRAVDFNYLLYDPGGKTVEKYLGGYVRFDWKDKFAVSGNAQFLVGGEYQLGGDISSDLINVSYTSKKYRVPFVYLNYFGNHHEWHNDFSSVFSNELKGQLNLDFKHFDIRPKVKLAAYNNFIYFDQEIEPQQASDGALISSLGGDFNLRFLNSKGEGWHLENEVLVTNVSGGASQFVRLPDVWYNGRYFWRGKWFDDLVPVEFGVDAHARSAYYGNAYAPEIQQFYLQDEQEIFGYAAANLFVNMKVDKFFFSLKWTHFNQPQDDGYFATPNYPGQPKAIDLIIRWMFFD</sequence>
<dbReference type="Proteomes" id="UP000198393">
    <property type="component" value="Unassembled WGS sequence"/>
</dbReference>
<organism evidence="2 3">
    <name type="scientific">Ekhidna lutea</name>
    <dbReference type="NCBI Taxonomy" id="447679"/>
    <lineage>
        <taxon>Bacteria</taxon>
        <taxon>Pseudomonadati</taxon>
        <taxon>Bacteroidota</taxon>
        <taxon>Cytophagia</taxon>
        <taxon>Cytophagales</taxon>
        <taxon>Reichenbachiellaceae</taxon>
        <taxon>Ekhidna</taxon>
    </lineage>
</organism>
<evidence type="ECO:0000313" key="3">
    <source>
        <dbReference type="Proteomes" id="UP000198393"/>
    </source>
</evidence>
<keyword evidence="1" id="KW-1133">Transmembrane helix</keyword>
<dbReference type="InterPro" id="IPR025631">
    <property type="entry name" value="Porin_10"/>
</dbReference>
<gene>
    <name evidence="2" type="ORF">SAMN05421640_1170</name>
</gene>
<keyword evidence="1" id="KW-0812">Transmembrane</keyword>
<evidence type="ECO:0000256" key="1">
    <source>
        <dbReference type="SAM" id="Phobius"/>
    </source>
</evidence>
<evidence type="ECO:0000313" key="2">
    <source>
        <dbReference type="EMBL" id="SNS77108.1"/>
    </source>
</evidence>
<protein>
    <submittedName>
        <fullName evidence="2">Putative porin</fullName>
    </submittedName>
</protein>
<reference evidence="2 3" key="1">
    <citation type="submission" date="2017-06" db="EMBL/GenBank/DDBJ databases">
        <authorList>
            <person name="Kim H.J."/>
            <person name="Triplett B.A."/>
        </authorList>
    </citation>
    <scope>NUCLEOTIDE SEQUENCE [LARGE SCALE GENOMIC DNA]</scope>
    <source>
        <strain evidence="2 3">DSM 19307</strain>
    </source>
</reference>
<dbReference type="Pfam" id="PF14121">
    <property type="entry name" value="Porin_10"/>
    <property type="match status" value="1"/>
</dbReference>
<dbReference type="PROSITE" id="PS51257">
    <property type="entry name" value="PROKAR_LIPOPROTEIN"/>
    <property type="match status" value="1"/>
</dbReference>
<accession>A0A239H7U9</accession>
<feature type="transmembrane region" description="Helical" evidence="1">
    <location>
        <begin position="16"/>
        <end position="34"/>
    </location>
</feature>
<name>A0A239H7U9_EKHLU</name>
<keyword evidence="1" id="KW-0472">Membrane</keyword>
<keyword evidence="3" id="KW-1185">Reference proteome</keyword>